<evidence type="ECO:0000256" key="5">
    <source>
        <dbReference type="ARBA" id="ARBA00022801"/>
    </source>
</evidence>
<keyword evidence="4 13" id="KW-0547">Nucleotide-binding</keyword>
<sequence length="198" mass="21546">MSPKVTFVTGNANKLREVKAILEPTIQVESKSLDIDEIQGSINEITQSKCRKAAELIGGPVLVEDTALCFNSLGGLPGPYVKHFLTTTGHDGLNNLLAAYPDKSAEAVCTFGYSEGPNQEPVLFQGRCPGSIVPARGPARFGWDPIFEYQGQTFAEMDASQKNAISHRARALEMLKKWFLELSFEPDPPAYDTPSTGL</sequence>
<evidence type="ECO:0000256" key="10">
    <source>
        <dbReference type="ARBA" id="ARBA00093218"/>
    </source>
</evidence>
<dbReference type="PANTHER" id="PTHR11067:SF9">
    <property type="entry name" value="INOSINE TRIPHOSPHATE PYROPHOSPHATASE"/>
    <property type="match status" value="1"/>
</dbReference>
<feature type="binding site" evidence="13">
    <location>
        <position position="162"/>
    </location>
    <ligand>
        <name>ITP</name>
        <dbReference type="ChEBI" id="CHEBI:61402"/>
    </ligand>
</feature>
<dbReference type="PANTHER" id="PTHR11067">
    <property type="entry name" value="INOSINE TRIPHOSPHATE PYROPHOSPHATASE/HAM1 PROTEIN"/>
    <property type="match status" value="1"/>
</dbReference>
<dbReference type="InterPro" id="IPR029001">
    <property type="entry name" value="ITPase-like_fam"/>
</dbReference>
<dbReference type="GO" id="GO:0036220">
    <property type="term" value="F:ITP diphosphatase activity"/>
    <property type="evidence" value="ECO:0007669"/>
    <property type="project" value="UniProtKB-UniRule"/>
</dbReference>
<evidence type="ECO:0000256" key="9">
    <source>
        <dbReference type="ARBA" id="ARBA00054940"/>
    </source>
</evidence>
<evidence type="ECO:0000256" key="2">
    <source>
        <dbReference type="ARBA" id="ARBA00022490"/>
    </source>
</evidence>
<keyword evidence="13" id="KW-0539">Nucleus</keyword>
<comment type="subcellular location">
    <subcellularLocation>
        <location evidence="13">Cytoplasm</location>
    </subcellularLocation>
    <subcellularLocation>
        <location evidence="13">Nucleus</location>
    </subcellularLocation>
</comment>
<evidence type="ECO:0000256" key="12">
    <source>
        <dbReference type="ARBA" id="ARBA00093271"/>
    </source>
</evidence>
<dbReference type="EMBL" id="JAACLJ010000001">
    <property type="protein sequence ID" value="KAF4594464.1"/>
    <property type="molecule type" value="Genomic_DNA"/>
</dbReference>
<comment type="catalytic activity">
    <reaction evidence="13">
        <text>XTP + H2O = XMP + diphosphate + H(+)</text>
        <dbReference type="Rhea" id="RHEA:28610"/>
        <dbReference type="ChEBI" id="CHEBI:15377"/>
        <dbReference type="ChEBI" id="CHEBI:15378"/>
        <dbReference type="ChEBI" id="CHEBI:33019"/>
        <dbReference type="ChEBI" id="CHEBI:57464"/>
        <dbReference type="ChEBI" id="CHEBI:61314"/>
        <dbReference type="EC" id="3.6.1.66"/>
    </reaction>
</comment>
<keyword evidence="8 13" id="KW-0464">Manganese</keyword>
<evidence type="ECO:0000313" key="16">
    <source>
        <dbReference type="Proteomes" id="UP000562929"/>
    </source>
</evidence>
<dbReference type="EC" id="3.6.1.66" evidence="13"/>
<evidence type="ECO:0000313" key="15">
    <source>
        <dbReference type="EMBL" id="KAF4594464.1"/>
    </source>
</evidence>
<feature type="binding site" evidence="13">
    <location>
        <position position="49"/>
    </location>
    <ligand>
        <name>ITP</name>
        <dbReference type="ChEBI" id="CHEBI:61402"/>
    </ligand>
</feature>
<dbReference type="NCBIfam" id="TIGR00042">
    <property type="entry name" value="RdgB/HAM1 family non-canonical purine NTP pyrophosphatase"/>
    <property type="match status" value="1"/>
</dbReference>
<comment type="catalytic activity">
    <reaction evidence="11">
        <text>dITP + H2O = dIMP + diphosphate + H(+)</text>
        <dbReference type="Rhea" id="RHEA:28342"/>
        <dbReference type="ChEBI" id="CHEBI:15377"/>
        <dbReference type="ChEBI" id="CHEBI:15378"/>
        <dbReference type="ChEBI" id="CHEBI:33019"/>
        <dbReference type="ChEBI" id="CHEBI:61194"/>
        <dbReference type="ChEBI" id="CHEBI:61382"/>
        <dbReference type="EC" id="3.6.1.66"/>
    </reaction>
    <physiologicalReaction direction="left-to-right" evidence="11">
        <dbReference type="Rhea" id="RHEA:28343"/>
    </physiologicalReaction>
</comment>
<evidence type="ECO:0000256" key="6">
    <source>
        <dbReference type="ARBA" id="ARBA00022842"/>
    </source>
</evidence>
<dbReference type="GO" id="GO:0036222">
    <property type="term" value="F:XTP diphosphatase activity"/>
    <property type="evidence" value="ECO:0007669"/>
    <property type="project" value="UniProtKB-UniRule"/>
</dbReference>
<evidence type="ECO:0000256" key="7">
    <source>
        <dbReference type="ARBA" id="ARBA00023080"/>
    </source>
</evidence>
<dbReference type="GO" id="GO:0000166">
    <property type="term" value="F:nucleotide binding"/>
    <property type="evidence" value="ECO:0007669"/>
    <property type="project" value="UniProtKB-KW"/>
</dbReference>
<keyword evidence="2 13" id="KW-0963">Cytoplasm</keyword>
<comment type="subunit">
    <text evidence="13">Homodimer.</text>
</comment>
<evidence type="ECO:0000256" key="4">
    <source>
        <dbReference type="ARBA" id="ARBA00022741"/>
    </source>
</evidence>
<comment type="function">
    <text evidence="13">Pyrophosphatase that hydrolyzes non-canonical purine nucleotides such as inosine triphosphate (ITP), deoxyinosine triphosphate (dITP) or xanthosine 5'-triphosphate (XTP) to their respective monophosphate derivatives. The enzyme does not distinguish between the deoxy- and ribose forms. Probably excludes non-canonical purines from RNA and DNA precursor pools, thus preventing their incorporation into RNA and DNA and avoiding chromosomal lesions.</text>
</comment>
<evidence type="ECO:0000256" key="11">
    <source>
        <dbReference type="ARBA" id="ARBA00093255"/>
    </source>
</evidence>
<reference evidence="15 16" key="1">
    <citation type="journal article" date="2020" name="G3 (Bethesda)">
        <title>Genetic Underpinnings of Host Manipulation by Ophiocordyceps as Revealed by Comparative Transcriptomics.</title>
        <authorList>
            <person name="Will I."/>
            <person name="Das B."/>
            <person name="Trinh T."/>
            <person name="Brachmann A."/>
            <person name="Ohm R.A."/>
            <person name="de Bekker C."/>
        </authorList>
    </citation>
    <scope>NUCLEOTIDE SEQUENCE [LARGE SCALE GENOMIC DNA]</scope>
    <source>
        <strain evidence="15 16">EC05</strain>
    </source>
</reference>
<comment type="cofactor">
    <cofactor evidence="13">
        <name>Mg(2+)</name>
        <dbReference type="ChEBI" id="CHEBI:18420"/>
    </cofactor>
    <cofactor evidence="13">
        <name>Mn(2+)</name>
        <dbReference type="ChEBI" id="CHEBI:29035"/>
    </cofactor>
    <text evidence="13">Binds 1 divalent metal cation per subunit; can use either Mg(2+) or Mn(2+).</text>
</comment>
<dbReference type="HAMAP" id="MF_03148">
    <property type="entry name" value="HAM1_NTPase"/>
    <property type="match status" value="1"/>
</dbReference>
<dbReference type="GO" id="GO:0009204">
    <property type="term" value="P:deoxyribonucleoside triphosphate catabolic process"/>
    <property type="evidence" value="ECO:0007669"/>
    <property type="project" value="UniProtKB-UniRule"/>
</dbReference>
<protein>
    <recommendedName>
        <fullName evidence="13">Inosine triphosphate pyrophosphatase</fullName>
        <shortName evidence="13">ITPase</shortName>
        <shortName evidence="13">Inosine triphosphatase</shortName>
        <ecNumber evidence="13">3.6.1.66</ecNumber>
    </recommendedName>
    <alternativeName>
        <fullName evidence="13">Non-canonical purine NTP pyrophosphatase</fullName>
    </alternativeName>
    <alternativeName>
        <fullName evidence="13">Non-standard purine NTP pyrophosphatase</fullName>
    </alternativeName>
    <alternativeName>
        <fullName evidence="13">Nucleoside-triphosphate diphosphatase</fullName>
    </alternativeName>
    <alternativeName>
        <fullName evidence="13">Nucleoside-triphosphate pyrophosphatase</fullName>
        <shortName evidence="13">NTPase</shortName>
    </alternativeName>
    <alternativeName>
        <fullName evidence="13">XTP/dITP diphosphatase</fullName>
    </alternativeName>
</protein>
<dbReference type="GO" id="GO:0035870">
    <property type="term" value="F:dITP diphosphatase activity"/>
    <property type="evidence" value="ECO:0007669"/>
    <property type="project" value="UniProtKB-UniRule"/>
</dbReference>
<keyword evidence="3 13" id="KW-0479">Metal-binding</keyword>
<keyword evidence="16" id="KW-1185">Reference proteome</keyword>
<keyword evidence="7 13" id="KW-0546">Nucleotide metabolism</keyword>
<dbReference type="AlphaFoldDB" id="A0A8H4VFX3"/>
<dbReference type="GO" id="GO:0005634">
    <property type="term" value="C:nucleus"/>
    <property type="evidence" value="ECO:0007669"/>
    <property type="project" value="UniProtKB-SubCell"/>
</dbReference>
<keyword evidence="5 13" id="KW-0378">Hydrolase</keyword>
<dbReference type="FunFam" id="3.90.950.10:FF:000003">
    <property type="entry name" value="Inosine triphosphate pyrophosphatase"/>
    <property type="match status" value="1"/>
</dbReference>
<comment type="catalytic activity">
    <reaction evidence="12">
        <text>N(6)-hydroxy-dATP + H2O = N(6)-hydroxy-dAMP + diphosphate + H(+)</text>
        <dbReference type="Rhea" id="RHEA:83971"/>
        <dbReference type="ChEBI" id="CHEBI:15377"/>
        <dbReference type="ChEBI" id="CHEBI:15378"/>
        <dbReference type="ChEBI" id="CHEBI:33019"/>
        <dbReference type="ChEBI" id="CHEBI:233529"/>
        <dbReference type="ChEBI" id="CHEBI:233530"/>
    </reaction>
    <physiologicalReaction direction="left-to-right" evidence="12">
        <dbReference type="Rhea" id="RHEA:83972"/>
    </physiologicalReaction>
</comment>
<accession>A0A8H4VFX3</accession>
<dbReference type="SUPFAM" id="SSF52972">
    <property type="entry name" value="ITPase-like"/>
    <property type="match status" value="1"/>
</dbReference>
<gene>
    <name evidence="15" type="ORF">GQ602_000077</name>
</gene>
<dbReference type="Gene3D" id="3.90.950.10">
    <property type="match status" value="1"/>
</dbReference>
<comment type="catalytic activity">
    <reaction evidence="10">
        <text>ITP + H2O = IMP + diphosphate + H(+)</text>
        <dbReference type="Rhea" id="RHEA:29399"/>
        <dbReference type="ChEBI" id="CHEBI:15377"/>
        <dbReference type="ChEBI" id="CHEBI:15378"/>
        <dbReference type="ChEBI" id="CHEBI:33019"/>
        <dbReference type="ChEBI" id="CHEBI:58053"/>
        <dbReference type="ChEBI" id="CHEBI:61402"/>
        <dbReference type="EC" id="3.6.1.66"/>
    </reaction>
    <physiologicalReaction direction="left-to-right" evidence="10">
        <dbReference type="Rhea" id="RHEA:29400"/>
    </physiologicalReaction>
</comment>
<name>A0A8H4VFX3_9HYPO</name>
<proteinExistence type="inferred from homology"/>
<evidence type="ECO:0000256" key="3">
    <source>
        <dbReference type="ARBA" id="ARBA00022723"/>
    </source>
</evidence>
<dbReference type="OrthoDB" id="6288734at2759"/>
<evidence type="ECO:0000256" key="8">
    <source>
        <dbReference type="ARBA" id="ARBA00023211"/>
    </source>
</evidence>
<evidence type="ECO:0000256" key="1">
    <source>
        <dbReference type="ARBA" id="ARBA00008023"/>
    </source>
</evidence>
<evidence type="ECO:0000256" key="14">
    <source>
        <dbReference type="RuleBase" id="RU003781"/>
    </source>
</evidence>
<comment type="similarity">
    <text evidence="1 13 14">Belongs to the HAM1 NTPase family.</text>
</comment>
<dbReference type="GO" id="GO:0005737">
    <property type="term" value="C:cytoplasm"/>
    <property type="evidence" value="ECO:0007669"/>
    <property type="project" value="UniProtKB-SubCell"/>
</dbReference>
<dbReference type="Pfam" id="PF01725">
    <property type="entry name" value="Ham1p_like"/>
    <property type="match status" value="1"/>
</dbReference>
<feature type="binding site" evidence="13">
    <location>
        <begin position="9"/>
        <end position="14"/>
    </location>
    <ligand>
        <name>ITP</name>
        <dbReference type="ChEBI" id="CHEBI:61402"/>
    </ligand>
</feature>
<feature type="binding site" evidence="13">
    <location>
        <begin position="167"/>
        <end position="168"/>
    </location>
    <ligand>
        <name>ITP</name>
        <dbReference type="ChEBI" id="CHEBI:61402"/>
    </ligand>
</feature>
<feature type="binding site" evidence="13">
    <location>
        <position position="65"/>
    </location>
    <ligand>
        <name>Mg(2+)</name>
        <dbReference type="ChEBI" id="CHEBI:18420"/>
    </ligand>
</feature>
<dbReference type="GO" id="GO:0046872">
    <property type="term" value="F:metal ion binding"/>
    <property type="evidence" value="ECO:0007669"/>
    <property type="project" value="UniProtKB-KW"/>
</dbReference>
<feature type="binding site" evidence="13">
    <location>
        <begin position="65"/>
        <end position="66"/>
    </location>
    <ligand>
        <name>ITP</name>
        <dbReference type="ChEBI" id="CHEBI:61402"/>
    </ligand>
</feature>
<dbReference type="GO" id="GO:0009117">
    <property type="term" value="P:nucleotide metabolic process"/>
    <property type="evidence" value="ECO:0007669"/>
    <property type="project" value="UniProtKB-KW"/>
</dbReference>
<comment type="function">
    <text evidence="9">Pyrophosphatase that hydrolyzes the non-canonical purine nucleotides inosine triphosphate (ITP), deoxyinosine triphosphate (dITP) as well as 2'-deoxy-N-6-hydroxylaminopurine triphosphate (dHAPTP) and xanthosine 5'-triphosphate (XTP) to their respective monophosphate derivatives. The enzyme does not distinguish between the deoxy- and ribose forms. Probably excludes non-canonical purines from RNA and DNA precursor pools, thus preventing their incorporation into RNA and DNA and avoiding chromosomal lesions.</text>
</comment>
<dbReference type="InterPro" id="IPR002637">
    <property type="entry name" value="RdgB/HAM1"/>
</dbReference>
<organism evidence="15 16">
    <name type="scientific">Ophiocordyceps camponoti-floridani</name>
    <dbReference type="NCBI Taxonomy" id="2030778"/>
    <lineage>
        <taxon>Eukaryota</taxon>
        <taxon>Fungi</taxon>
        <taxon>Dikarya</taxon>
        <taxon>Ascomycota</taxon>
        <taxon>Pezizomycotina</taxon>
        <taxon>Sordariomycetes</taxon>
        <taxon>Hypocreomycetidae</taxon>
        <taxon>Hypocreales</taxon>
        <taxon>Ophiocordycipitaceae</taxon>
        <taxon>Ophiocordyceps</taxon>
    </lineage>
</organism>
<dbReference type="InterPro" id="IPR027502">
    <property type="entry name" value="ITPase"/>
</dbReference>
<evidence type="ECO:0000256" key="13">
    <source>
        <dbReference type="HAMAP-Rule" id="MF_03148"/>
    </source>
</evidence>
<dbReference type="Proteomes" id="UP000562929">
    <property type="component" value="Unassembled WGS sequence"/>
</dbReference>
<comment type="caution">
    <text evidence="15">The sequence shown here is derived from an EMBL/GenBank/DDBJ whole genome shotgun (WGS) entry which is preliminary data.</text>
</comment>
<feature type="binding site" evidence="13">
    <location>
        <position position="37"/>
    </location>
    <ligand>
        <name>Mg(2+)</name>
        <dbReference type="ChEBI" id="CHEBI:18420"/>
    </ligand>
</feature>
<dbReference type="CDD" id="cd00515">
    <property type="entry name" value="HAM1"/>
    <property type="match status" value="1"/>
</dbReference>
<feature type="binding site" evidence="13">
    <location>
        <begin position="141"/>
        <end position="144"/>
    </location>
    <ligand>
        <name>ITP</name>
        <dbReference type="ChEBI" id="CHEBI:61402"/>
    </ligand>
</feature>
<keyword evidence="6 13" id="KW-0460">Magnesium</keyword>